<dbReference type="eggNOG" id="KOG2635">
    <property type="taxonomic scope" value="Eukaryota"/>
</dbReference>
<evidence type="ECO:0000256" key="8">
    <source>
        <dbReference type="SAM" id="Phobius"/>
    </source>
</evidence>
<dbReference type="PROSITE" id="PS50850">
    <property type="entry name" value="MFS"/>
    <property type="match status" value="1"/>
</dbReference>
<dbReference type="PANTHER" id="PTHR23511:SF34">
    <property type="entry name" value="SYNAPTIC VESICLE GLYCOPROTEIN 2"/>
    <property type="match status" value="1"/>
</dbReference>
<dbReference type="Proteomes" id="UP000007879">
    <property type="component" value="Unassembled WGS sequence"/>
</dbReference>
<keyword evidence="5 8" id="KW-1133">Transmembrane helix</keyword>
<dbReference type="Pfam" id="PF00083">
    <property type="entry name" value="Sugar_tr"/>
    <property type="match status" value="1"/>
</dbReference>
<evidence type="ECO:0000256" key="5">
    <source>
        <dbReference type="ARBA" id="ARBA00022989"/>
    </source>
</evidence>
<dbReference type="PROSITE" id="PS00217">
    <property type="entry name" value="SUGAR_TRANSPORT_2"/>
    <property type="match status" value="1"/>
</dbReference>
<feature type="transmembrane region" description="Helical" evidence="8">
    <location>
        <begin position="700"/>
        <end position="721"/>
    </location>
</feature>
<organism evidence="10">
    <name type="scientific">Amphimedon queenslandica</name>
    <name type="common">Sponge</name>
    <dbReference type="NCBI Taxonomy" id="400682"/>
    <lineage>
        <taxon>Eukaryota</taxon>
        <taxon>Metazoa</taxon>
        <taxon>Porifera</taxon>
        <taxon>Demospongiae</taxon>
        <taxon>Heteroscleromorpha</taxon>
        <taxon>Haplosclerida</taxon>
        <taxon>Niphatidae</taxon>
        <taxon>Amphimedon</taxon>
    </lineage>
</organism>
<comment type="similarity">
    <text evidence="2">Belongs to the major facilitator superfamily.</text>
</comment>
<keyword evidence="4 8" id="KW-0812">Transmembrane</keyword>
<feature type="transmembrane region" description="Helical" evidence="8">
    <location>
        <begin position="281"/>
        <end position="301"/>
    </location>
</feature>
<reference evidence="10" key="2">
    <citation type="submission" date="2017-05" db="UniProtKB">
        <authorList>
            <consortium name="EnsemblMetazoa"/>
        </authorList>
    </citation>
    <scope>IDENTIFICATION</scope>
</reference>
<dbReference type="GO" id="GO:0016020">
    <property type="term" value="C:membrane"/>
    <property type="evidence" value="ECO:0007669"/>
    <property type="project" value="UniProtKB-SubCell"/>
</dbReference>
<dbReference type="InterPro" id="IPR036259">
    <property type="entry name" value="MFS_trans_sf"/>
</dbReference>
<dbReference type="InParanoid" id="A0A1X7UYZ2"/>
<feature type="transmembrane region" description="Helical" evidence="8">
    <location>
        <begin position="384"/>
        <end position="409"/>
    </location>
</feature>
<evidence type="ECO:0000313" key="11">
    <source>
        <dbReference type="Proteomes" id="UP000007879"/>
    </source>
</evidence>
<sequence>MGVANVNKLKMAFSKENNGQWSPLDSEKEAVEMKEIKMESFTPLNPFPEEEDEDSDGPEVGTEPDKTFLIKMATTVDTTGEEADEAQKEREGIYTDYEEVLRLVGFGKAQILIMLGVGLVLASDSVEVLGIGYILQYLRLETEFGIASWQVALLSSNTFVGMLIGGYIWGGLSDIGGRRTVLIMSLFFNSFFAFVSAMSPNYYFLLATRFLSGVGVGGSLPVFGPYLSEFAGSKYRGSYLNFMSTSWITGAVAVTGVAWALLPQEDIGLTVNGTSVHSWRVFLFLCAVPAFVGGVLCILMPEGPRYLIEVRKEKRAIRILRNMYYLNNPLKYFNKIDTFPVKGIKLHLSVQSDSSPSIKYLLCNCHKNFLEILKRTLKLFHKNLVRSTILLMFINFGLSFGSYGVTLWFPSYVDQLTNNGLTTPTSEWCNSTLSSFTLDDNSNKGSSFLCSCPLTSYSNVTIGISSGDTWRAWQSSATNMTISGGHYKWVWLDTVRWDTVHITNVFINNLLMKNSTWISVRLNNVFINNTYVCETKFINVSSDNDSTAEELFNESLCQDLLLLPGPFCPAGEGEVMAPKDYDAEYSHDLIITASGYVGNLVSAIAVFFFIRSYWLAFSLFISTISVFMLYFIRTETGAVVLLCVFKAITIPAWSSTTVLVADLFPTALRSTAVGVFLLLARIGAIIGTYTFGLFTSTSQVSVPVLLTAAILLGSAILSLMLPWTTRKTSLK</sequence>
<protein>
    <recommendedName>
        <fullName evidence="9">Major facilitator superfamily (MFS) profile domain-containing protein</fullName>
    </recommendedName>
</protein>
<keyword evidence="3" id="KW-0813">Transport</keyword>
<feature type="transmembrane region" description="Helical" evidence="8">
    <location>
        <begin position="147"/>
        <end position="169"/>
    </location>
</feature>
<feature type="transmembrane region" description="Helical" evidence="8">
    <location>
        <begin position="239"/>
        <end position="261"/>
    </location>
</feature>
<evidence type="ECO:0000256" key="7">
    <source>
        <dbReference type="SAM" id="MobiDB-lite"/>
    </source>
</evidence>
<dbReference type="InterPro" id="IPR005829">
    <property type="entry name" value="Sugar_transporter_CS"/>
</dbReference>
<gene>
    <name evidence="10" type="primary">100635689</name>
</gene>
<feature type="transmembrane region" description="Helical" evidence="8">
    <location>
        <begin position="638"/>
        <end position="661"/>
    </location>
</feature>
<dbReference type="GO" id="GO:0022857">
    <property type="term" value="F:transmembrane transporter activity"/>
    <property type="evidence" value="ECO:0007669"/>
    <property type="project" value="InterPro"/>
</dbReference>
<feature type="compositionally biased region" description="Acidic residues" evidence="7">
    <location>
        <begin position="48"/>
        <end position="57"/>
    </location>
</feature>
<evidence type="ECO:0000259" key="9">
    <source>
        <dbReference type="PROSITE" id="PS50850"/>
    </source>
</evidence>
<feature type="domain" description="Major facilitator superfamily (MFS) profile" evidence="9">
    <location>
        <begin position="111"/>
        <end position="726"/>
    </location>
</feature>
<dbReference type="EnsemblMetazoa" id="XM_019995960.1">
    <property type="protein sequence ID" value="XP_019851519.1"/>
    <property type="gene ID" value="LOC100635689"/>
</dbReference>
<evidence type="ECO:0000256" key="2">
    <source>
        <dbReference type="ARBA" id="ARBA00008335"/>
    </source>
</evidence>
<dbReference type="SUPFAM" id="SSF103473">
    <property type="entry name" value="MFS general substrate transporter"/>
    <property type="match status" value="2"/>
</dbReference>
<accession>A0A1X7UYZ2</accession>
<dbReference type="EnsemblMetazoa" id="Aqu2.1.32931_001">
    <property type="protein sequence ID" value="Aqu2.1.32931_001"/>
    <property type="gene ID" value="Aqu2.1.32931"/>
</dbReference>
<feature type="transmembrane region" description="Helical" evidence="8">
    <location>
        <begin position="614"/>
        <end position="632"/>
    </location>
</feature>
<dbReference type="PANTHER" id="PTHR23511">
    <property type="entry name" value="SYNAPTIC VESICLE GLYCOPROTEIN 2"/>
    <property type="match status" value="1"/>
</dbReference>
<evidence type="ECO:0000256" key="3">
    <source>
        <dbReference type="ARBA" id="ARBA00022448"/>
    </source>
</evidence>
<dbReference type="OrthoDB" id="3936150at2759"/>
<feature type="transmembrane region" description="Helical" evidence="8">
    <location>
        <begin position="181"/>
        <end position="198"/>
    </location>
</feature>
<keyword evidence="11" id="KW-1185">Reference proteome</keyword>
<evidence type="ECO:0000256" key="6">
    <source>
        <dbReference type="ARBA" id="ARBA00023136"/>
    </source>
</evidence>
<dbReference type="InterPro" id="IPR005828">
    <property type="entry name" value="MFS_sugar_transport-like"/>
</dbReference>
<feature type="transmembrane region" description="Helical" evidence="8">
    <location>
        <begin position="673"/>
        <end position="694"/>
    </location>
</feature>
<evidence type="ECO:0000256" key="4">
    <source>
        <dbReference type="ARBA" id="ARBA00022692"/>
    </source>
</evidence>
<name>A0A1X7UYZ2_AMPQE</name>
<dbReference type="KEGG" id="aqu:100635689"/>
<dbReference type="eggNOG" id="KOG0255">
    <property type="taxonomic scope" value="Eukaryota"/>
</dbReference>
<proteinExistence type="inferred from homology"/>
<keyword evidence="6 8" id="KW-0472">Membrane</keyword>
<dbReference type="InterPro" id="IPR020846">
    <property type="entry name" value="MFS_dom"/>
</dbReference>
<comment type="subcellular location">
    <subcellularLocation>
        <location evidence="1">Membrane</location>
        <topology evidence="1">Multi-pass membrane protein</topology>
    </subcellularLocation>
</comment>
<dbReference type="STRING" id="400682.A0A1X7UYZ2"/>
<dbReference type="AlphaFoldDB" id="A0A1X7UYZ2"/>
<dbReference type="Gene3D" id="1.20.1250.20">
    <property type="entry name" value="MFS general substrate transporter like domains"/>
    <property type="match status" value="2"/>
</dbReference>
<feature type="region of interest" description="Disordered" evidence="7">
    <location>
        <begin position="39"/>
        <end position="64"/>
    </location>
</feature>
<evidence type="ECO:0000256" key="1">
    <source>
        <dbReference type="ARBA" id="ARBA00004141"/>
    </source>
</evidence>
<feature type="transmembrane region" description="Helical" evidence="8">
    <location>
        <begin position="111"/>
        <end position="135"/>
    </location>
</feature>
<evidence type="ECO:0000313" key="10">
    <source>
        <dbReference type="EnsemblMetazoa" id="Aqu2.1.32931_001"/>
    </source>
</evidence>
<reference evidence="11" key="1">
    <citation type="journal article" date="2010" name="Nature">
        <title>The Amphimedon queenslandica genome and the evolution of animal complexity.</title>
        <authorList>
            <person name="Srivastava M."/>
            <person name="Simakov O."/>
            <person name="Chapman J."/>
            <person name="Fahey B."/>
            <person name="Gauthier M.E."/>
            <person name="Mitros T."/>
            <person name="Richards G.S."/>
            <person name="Conaco C."/>
            <person name="Dacre M."/>
            <person name="Hellsten U."/>
            <person name="Larroux C."/>
            <person name="Putnam N.H."/>
            <person name="Stanke M."/>
            <person name="Adamska M."/>
            <person name="Darling A."/>
            <person name="Degnan S.M."/>
            <person name="Oakley T.H."/>
            <person name="Plachetzki D.C."/>
            <person name="Zhai Y."/>
            <person name="Adamski M."/>
            <person name="Calcino A."/>
            <person name="Cummins S.F."/>
            <person name="Goodstein D.M."/>
            <person name="Harris C."/>
            <person name="Jackson D.J."/>
            <person name="Leys S.P."/>
            <person name="Shu S."/>
            <person name="Woodcroft B.J."/>
            <person name="Vervoort M."/>
            <person name="Kosik K.S."/>
            <person name="Manning G."/>
            <person name="Degnan B.M."/>
            <person name="Rokhsar D.S."/>
        </authorList>
    </citation>
    <scope>NUCLEOTIDE SEQUENCE [LARGE SCALE GENOMIC DNA]</scope>
</reference>
<feature type="transmembrane region" description="Helical" evidence="8">
    <location>
        <begin position="204"/>
        <end position="227"/>
    </location>
</feature>